<evidence type="ECO:0000256" key="4">
    <source>
        <dbReference type="ARBA" id="ARBA00022692"/>
    </source>
</evidence>
<evidence type="ECO:0000313" key="9">
    <source>
        <dbReference type="EMBL" id="PDH40122.1"/>
    </source>
</evidence>
<dbReference type="NCBIfam" id="TIGR03025">
    <property type="entry name" value="EPS_sugtrans"/>
    <property type="match status" value="1"/>
</dbReference>
<sequence>MVMVYVIGPSFIGGFLGRGVLASSLLMLWLWSLFIRYLLNNWSPWHRSQVRWVLLTDGPSEELIEDIRSTFSHEVLHVLFKAAPRAGEDATGTWDDLHQLVTNDDVAGVVVAHHNDLPQTMIEQLMSIRISGTRVFTVNDFYETFMARLPVRHLNKKFIVMAHGFDLIHNPIGLCFKRYLDITIALIGTLLLAPIMLILAAVILVSEDRPILYRQLRTGENGTPFWVNKFRTMINDAEADGAQFAEKDDPRVTRFGTTMRKFRLDVLPQFWNALIGEMSFIGPRSERPEFIDELSEEIPYYNLRHTVKPGVTGWAQVMYGYGDSTDDAMTKLQYDRFYIKNYPLLLDISILVRSDKVILFGTGR</sequence>
<keyword evidence="4 7" id="KW-0812">Transmembrane</keyword>
<proteinExistence type="inferred from homology"/>
<organism evidence="9 10">
    <name type="scientific">OM182 bacterium MED-G24</name>
    <dbReference type="NCBI Taxonomy" id="1986255"/>
    <lineage>
        <taxon>Bacteria</taxon>
        <taxon>Pseudomonadati</taxon>
        <taxon>Pseudomonadota</taxon>
        <taxon>Gammaproteobacteria</taxon>
        <taxon>OMG group</taxon>
        <taxon>OM182 clade</taxon>
    </lineage>
</organism>
<keyword evidence="3 9" id="KW-0808">Transferase</keyword>
<keyword evidence="6 7" id="KW-0472">Membrane</keyword>
<evidence type="ECO:0000256" key="5">
    <source>
        <dbReference type="ARBA" id="ARBA00022989"/>
    </source>
</evidence>
<comment type="caution">
    <text evidence="9">The sequence shown here is derived from an EMBL/GenBank/DDBJ whole genome shotgun (WGS) entry which is preliminary data.</text>
</comment>
<dbReference type="InterPro" id="IPR017475">
    <property type="entry name" value="EPS_sugar_tfrase"/>
</dbReference>
<evidence type="ECO:0000256" key="1">
    <source>
        <dbReference type="ARBA" id="ARBA00004141"/>
    </source>
</evidence>
<comment type="similarity">
    <text evidence="2">Belongs to the bacterial sugar transferase family.</text>
</comment>
<feature type="transmembrane region" description="Helical" evidence="7">
    <location>
        <begin position="20"/>
        <end position="39"/>
    </location>
</feature>
<protein>
    <submittedName>
        <fullName evidence="9">Exopolysaccharide biosynthesis polyprenyl glycosylphosphotransferase</fullName>
    </submittedName>
</protein>
<dbReference type="PANTHER" id="PTHR30576:SF0">
    <property type="entry name" value="UNDECAPRENYL-PHOSPHATE N-ACETYLGALACTOSAMINYL 1-PHOSPHATE TRANSFERASE-RELATED"/>
    <property type="match status" value="1"/>
</dbReference>
<evidence type="ECO:0000256" key="3">
    <source>
        <dbReference type="ARBA" id="ARBA00022679"/>
    </source>
</evidence>
<feature type="transmembrane region" description="Helical" evidence="7">
    <location>
        <begin position="182"/>
        <end position="205"/>
    </location>
</feature>
<gene>
    <name evidence="9" type="ORF">CNE99_04155</name>
</gene>
<evidence type="ECO:0000259" key="8">
    <source>
        <dbReference type="Pfam" id="PF02397"/>
    </source>
</evidence>
<dbReference type="GO" id="GO:0016020">
    <property type="term" value="C:membrane"/>
    <property type="evidence" value="ECO:0007669"/>
    <property type="project" value="UniProtKB-SubCell"/>
</dbReference>
<name>A0A2A5WUF0_9GAMM</name>
<accession>A0A2A5WUF0</accession>
<evidence type="ECO:0000313" key="10">
    <source>
        <dbReference type="Proteomes" id="UP000219327"/>
    </source>
</evidence>
<keyword evidence="5 7" id="KW-1133">Transmembrane helix</keyword>
<dbReference type="Proteomes" id="UP000219327">
    <property type="component" value="Unassembled WGS sequence"/>
</dbReference>
<dbReference type="EMBL" id="NTKD01000015">
    <property type="protein sequence ID" value="PDH40122.1"/>
    <property type="molecule type" value="Genomic_DNA"/>
</dbReference>
<dbReference type="PANTHER" id="PTHR30576">
    <property type="entry name" value="COLANIC BIOSYNTHESIS UDP-GLUCOSE LIPID CARRIER TRANSFERASE"/>
    <property type="match status" value="1"/>
</dbReference>
<comment type="subcellular location">
    <subcellularLocation>
        <location evidence="1">Membrane</location>
        <topology evidence="1">Multi-pass membrane protein</topology>
    </subcellularLocation>
</comment>
<dbReference type="Pfam" id="PF02397">
    <property type="entry name" value="Bac_transf"/>
    <property type="match status" value="1"/>
</dbReference>
<dbReference type="GO" id="GO:0016780">
    <property type="term" value="F:phosphotransferase activity, for other substituted phosphate groups"/>
    <property type="evidence" value="ECO:0007669"/>
    <property type="project" value="TreeGrafter"/>
</dbReference>
<dbReference type="AlphaFoldDB" id="A0A2A5WUF0"/>
<evidence type="ECO:0000256" key="7">
    <source>
        <dbReference type="SAM" id="Phobius"/>
    </source>
</evidence>
<evidence type="ECO:0000256" key="6">
    <source>
        <dbReference type="ARBA" id="ARBA00023136"/>
    </source>
</evidence>
<evidence type="ECO:0000256" key="2">
    <source>
        <dbReference type="ARBA" id="ARBA00006464"/>
    </source>
</evidence>
<dbReference type="InterPro" id="IPR003362">
    <property type="entry name" value="Bact_transf"/>
</dbReference>
<reference evidence="9 10" key="1">
    <citation type="submission" date="2017-08" db="EMBL/GenBank/DDBJ databases">
        <title>Fine stratification of microbial communities through a metagenomic profile of the photic zone.</title>
        <authorList>
            <person name="Haro-Moreno J.M."/>
            <person name="Lopez-Perez M."/>
            <person name="De La Torre J."/>
            <person name="Picazo A."/>
            <person name="Camacho A."/>
            <person name="Rodriguez-Valera F."/>
        </authorList>
    </citation>
    <scope>NUCLEOTIDE SEQUENCE [LARGE SCALE GENOMIC DNA]</scope>
    <source>
        <strain evidence="9">MED-G24</strain>
    </source>
</reference>
<feature type="domain" description="Bacterial sugar transferase" evidence="8">
    <location>
        <begin position="177"/>
        <end position="359"/>
    </location>
</feature>